<comment type="caution">
    <text evidence="2">The sequence shown here is derived from an EMBL/GenBank/DDBJ whole genome shotgun (WGS) entry which is preliminary data.</text>
</comment>
<protein>
    <submittedName>
        <fullName evidence="2">Uncharacterized protein</fullName>
    </submittedName>
</protein>
<accession>A0A4C2AFJ7</accession>
<name>A0A4C2AFJ7_EUMVA</name>
<gene>
    <name evidence="2" type="ORF">EVAR_68676_1</name>
</gene>
<reference evidence="2 3" key="1">
    <citation type="journal article" date="2019" name="Commun. Biol.">
        <title>The bagworm genome reveals a unique fibroin gene that provides high tensile strength.</title>
        <authorList>
            <person name="Kono N."/>
            <person name="Nakamura H."/>
            <person name="Ohtoshi R."/>
            <person name="Tomita M."/>
            <person name="Numata K."/>
            <person name="Arakawa K."/>
        </authorList>
    </citation>
    <scope>NUCLEOTIDE SEQUENCE [LARGE SCALE GENOMIC DNA]</scope>
</reference>
<evidence type="ECO:0000313" key="2">
    <source>
        <dbReference type="EMBL" id="GBP98073.1"/>
    </source>
</evidence>
<organism evidence="2 3">
    <name type="scientific">Eumeta variegata</name>
    <name type="common">Bagworm moth</name>
    <name type="synonym">Eumeta japonica</name>
    <dbReference type="NCBI Taxonomy" id="151549"/>
    <lineage>
        <taxon>Eukaryota</taxon>
        <taxon>Metazoa</taxon>
        <taxon>Ecdysozoa</taxon>
        <taxon>Arthropoda</taxon>
        <taxon>Hexapoda</taxon>
        <taxon>Insecta</taxon>
        <taxon>Pterygota</taxon>
        <taxon>Neoptera</taxon>
        <taxon>Endopterygota</taxon>
        <taxon>Lepidoptera</taxon>
        <taxon>Glossata</taxon>
        <taxon>Ditrysia</taxon>
        <taxon>Tineoidea</taxon>
        <taxon>Psychidae</taxon>
        <taxon>Oiketicinae</taxon>
        <taxon>Eumeta</taxon>
    </lineage>
</organism>
<evidence type="ECO:0000313" key="3">
    <source>
        <dbReference type="Proteomes" id="UP000299102"/>
    </source>
</evidence>
<feature type="compositionally biased region" description="Pro residues" evidence="1">
    <location>
        <begin position="43"/>
        <end position="53"/>
    </location>
</feature>
<evidence type="ECO:0000256" key="1">
    <source>
        <dbReference type="SAM" id="MobiDB-lite"/>
    </source>
</evidence>
<proteinExistence type="predicted"/>
<feature type="region of interest" description="Disordered" evidence="1">
    <location>
        <begin position="1"/>
        <end position="54"/>
    </location>
</feature>
<dbReference type="AlphaFoldDB" id="A0A4C2AFJ7"/>
<keyword evidence="3" id="KW-1185">Reference proteome</keyword>
<feature type="compositionally biased region" description="Basic and acidic residues" evidence="1">
    <location>
        <begin position="9"/>
        <end position="23"/>
    </location>
</feature>
<dbReference type="Proteomes" id="UP000299102">
    <property type="component" value="Unassembled WGS sequence"/>
</dbReference>
<dbReference type="EMBL" id="BGZK01003059">
    <property type="protein sequence ID" value="GBP98073.1"/>
    <property type="molecule type" value="Genomic_DNA"/>
</dbReference>
<sequence>MNSLSRILYPEKIRQKERARASPEEGVGAGGAMTSVTLRHAARPPPNAEPPPSHKSLFTILTKCSPIYIWNINHISPDASAIIAVGAKLYDV</sequence>